<dbReference type="GO" id="GO:0005886">
    <property type="term" value="C:plasma membrane"/>
    <property type="evidence" value="ECO:0007669"/>
    <property type="project" value="UniProtKB-SubCell"/>
</dbReference>
<dbReference type="PANTHER" id="PTHR30151:SF20">
    <property type="entry name" value="ABC TRANSPORTER PERMEASE PROTEIN HI_0355-RELATED"/>
    <property type="match status" value="1"/>
</dbReference>
<keyword evidence="3" id="KW-1003">Cell membrane</keyword>
<evidence type="ECO:0000256" key="8">
    <source>
        <dbReference type="SAM" id="MobiDB-lite"/>
    </source>
</evidence>
<dbReference type="InterPro" id="IPR035906">
    <property type="entry name" value="MetI-like_sf"/>
</dbReference>
<evidence type="ECO:0000256" key="4">
    <source>
        <dbReference type="ARBA" id="ARBA00022692"/>
    </source>
</evidence>
<dbReference type="CDD" id="cd06261">
    <property type="entry name" value="TM_PBP2"/>
    <property type="match status" value="1"/>
</dbReference>
<name>A0AAW9QPX3_9BURK</name>
<evidence type="ECO:0000256" key="5">
    <source>
        <dbReference type="ARBA" id="ARBA00022989"/>
    </source>
</evidence>
<evidence type="ECO:0000256" key="2">
    <source>
        <dbReference type="ARBA" id="ARBA00022448"/>
    </source>
</evidence>
<dbReference type="EMBL" id="JAZIBG010000048">
    <property type="protein sequence ID" value="MEF7616645.1"/>
    <property type="molecule type" value="Genomic_DNA"/>
</dbReference>
<dbReference type="InterPro" id="IPR000515">
    <property type="entry name" value="MetI-like"/>
</dbReference>
<evidence type="ECO:0000313" key="11">
    <source>
        <dbReference type="Proteomes" id="UP001336250"/>
    </source>
</evidence>
<proteinExistence type="inferred from homology"/>
<keyword evidence="5 7" id="KW-1133">Transmembrane helix</keyword>
<dbReference type="PANTHER" id="PTHR30151">
    <property type="entry name" value="ALKANE SULFONATE ABC TRANSPORTER-RELATED, MEMBRANE SUBUNIT"/>
    <property type="match status" value="1"/>
</dbReference>
<feature type="transmembrane region" description="Helical" evidence="7">
    <location>
        <begin position="213"/>
        <end position="236"/>
    </location>
</feature>
<accession>A0AAW9QPX3</accession>
<feature type="compositionally biased region" description="Low complexity" evidence="8">
    <location>
        <begin position="9"/>
        <end position="23"/>
    </location>
</feature>
<keyword evidence="11" id="KW-1185">Reference proteome</keyword>
<feature type="region of interest" description="Disordered" evidence="8">
    <location>
        <begin position="1"/>
        <end position="23"/>
    </location>
</feature>
<dbReference type="PROSITE" id="PS50928">
    <property type="entry name" value="ABC_TM1"/>
    <property type="match status" value="1"/>
</dbReference>
<evidence type="ECO:0000256" key="6">
    <source>
        <dbReference type="ARBA" id="ARBA00023136"/>
    </source>
</evidence>
<evidence type="ECO:0000256" key="3">
    <source>
        <dbReference type="ARBA" id="ARBA00022475"/>
    </source>
</evidence>
<evidence type="ECO:0000313" key="10">
    <source>
        <dbReference type="EMBL" id="MEF7616645.1"/>
    </source>
</evidence>
<feature type="transmembrane region" description="Helical" evidence="7">
    <location>
        <begin position="161"/>
        <end position="182"/>
    </location>
</feature>
<keyword evidence="6 7" id="KW-0472">Membrane</keyword>
<keyword evidence="4 7" id="KW-0812">Transmembrane</keyword>
<feature type="transmembrane region" description="Helical" evidence="7">
    <location>
        <begin position="99"/>
        <end position="121"/>
    </location>
</feature>
<evidence type="ECO:0000256" key="7">
    <source>
        <dbReference type="RuleBase" id="RU363032"/>
    </source>
</evidence>
<protein>
    <submittedName>
        <fullName evidence="10">ABC transporter permease</fullName>
    </submittedName>
</protein>
<sequence length="294" mass="30608">MKPLEHHSPAPATPAATRAPAPSAARRPLAPAITASPGLSPLAKQRLLSATALVAFFLLWELGCLASGISDLVLPRPSQIAAVLVDKAPLLWPHTVQTLYTTTAGFVLGVLAGVLIGVVIGSSKLAYNVAYPLLVGFSSIPKVAVVPIFVVWFGAGTVPAILTSMVISIFPVVVNVATGLATTEPELEDVFKVLGASKRDILWNVGLPRALPYLFASLKIAITLAFVGTVLSETVAANKGIGNVMMIASGNFDVPLVFAGLIILAALGVALYGVFALFESRLTGWTQRKADLPA</sequence>
<dbReference type="SUPFAM" id="SSF161098">
    <property type="entry name" value="MetI-like"/>
    <property type="match status" value="1"/>
</dbReference>
<dbReference type="Pfam" id="PF00528">
    <property type="entry name" value="BPD_transp_1"/>
    <property type="match status" value="1"/>
</dbReference>
<reference evidence="10 11" key="1">
    <citation type="submission" date="2024-02" db="EMBL/GenBank/DDBJ databases">
        <title>Genome sequence of Aquincola sp. MAHUQ-54.</title>
        <authorList>
            <person name="Huq M.A."/>
        </authorList>
    </citation>
    <scope>NUCLEOTIDE SEQUENCE [LARGE SCALE GENOMIC DNA]</scope>
    <source>
        <strain evidence="10 11">MAHUQ-54</strain>
    </source>
</reference>
<feature type="transmembrane region" description="Helical" evidence="7">
    <location>
        <begin position="256"/>
        <end position="278"/>
    </location>
</feature>
<feature type="transmembrane region" description="Helical" evidence="7">
    <location>
        <begin position="47"/>
        <end position="69"/>
    </location>
</feature>
<dbReference type="RefSeq" id="WP_332292192.1">
    <property type="nucleotide sequence ID" value="NZ_JAZIBG010000048.1"/>
</dbReference>
<gene>
    <name evidence="10" type="ORF">V4F39_22215</name>
</gene>
<dbReference type="AlphaFoldDB" id="A0AAW9QPX3"/>
<comment type="caution">
    <text evidence="10">The sequence shown here is derived from an EMBL/GenBank/DDBJ whole genome shotgun (WGS) entry which is preliminary data.</text>
</comment>
<dbReference type="Gene3D" id="1.10.3720.10">
    <property type="entry name" value="MetI-like"/>
    <property type="match status" value="1"/>
</dbReference>
<keyword evidence="2 7" id="KW-0813">Transport</keyword>
<organism evidence="10 11">
    <name type="scientific">Aquincola agrisoli</name>
    <dbReference type="NCBI Taxonomy" id="3119538"/>
    <lineage>
        <taxon>Bacteria</taxon>
        <taxon>Pseudomonadati</taxon>
        <taxon>Pseudomonadota</taxon>
        <taxon>Betaproteobacteria</taxon>
        <taxon>Burkholderiales</taxon>
        <taxon>Sphaerotilaceae</taxon>
        <taxon>Aquincola</taxon>
    </lineage>
</organism>
<comment type="similarity">
    <text evidence="7">Belongs to the binding-protein-dependent transport system permease family.</text>
</comment>
<feature type="transmembrane region" description="Helical" evidence="7">
    <location>
        <begin position="133"/>
        <end position="155"/>
    </location>
</feature>
<evidence type="ECO:0000259" key="9">
    <source>
        <dbReference type="PROSITE" id="PS50928"/>
    </source>
</evidence>
<dbReference type="GO" id="GO:0055085">
    <property type="term" value="P:transmembrane transport"/>
    <property type="evidence" value="ECO:0007669"/>
    <property type="project" value="InterPro"/>
</dbReference>
<evidence type="ECO:0000256" key="1">
    <source>
        <dbReference type="ARBA" id="ARBA00004651"/>
    </source>
</evidence>
<comment type="subcellular location">
    <subcellularLocation>
        <location evidence="1 7">Cell membrane</location>
        <topology evidence="1 7">Multi-pass membrane protein</topology>
    </subcellularLocation>
</comment>
<dbReference type="Proteomes" id="UP001336250">
    <property type="component" value="Unassembled WGS sequence"/>
</dbReference>
<feature type="domain" description="ABC transmembrane type-1" evidence="9">
    <location>
        <begin position="95"/>
        <end position="275"/>
    </location>
</feature>